<dbReference type="InterPro" id="IPR036770">
    <property type="entry name" value="Ankyrin_rpt-contain_sf"/>
</dbReference>
<feature type="region of interest" description="Disordered" evidence="4">
    <location>
        <begin position="429"/>
        <end position="455"/>
    </location>
</feature>
<dbReference type="PROSITE" id="PS50297">
    <property type="entry name" value="ANK_REP_REGION"/>
    <property type="match status" value="1"/>
</dbReference>
<gene>
    <name evidence="5" type="ORF">GDO86_011412</name>
</gene>
<dbReference type="PROSITE" id="PS50088">
    <property type="entry name" value="ANK_REPEAT"/>
    <property type="match status" value="2"/>
</dbReference>
<accession>A0A8T2JJF2</accession>
<evidence type="ECO:0000256" key="2">
    <source>
        <dbReference type="ARBA" id="ARBA00023043"/>
    </source>
</evidence>
<dbReference type="PANTHER" id="PTHR24173:SF1">
    <property type="entry name" value="ANKYRIN REPEAT DOMAIN-CONTAINING PROTEIN 33B"/>
    <property type="match status" value="1"/>
</dbReference>
<dbReference type="Proteomes" id="UP000812440">
    <property type="component" value="Chromosome 6"/>
</dbReference>
<feature type="repeat" description="ANK" evidence="3">
    <location>
        <begin position="242"/>
        <end position="274"/>
    </location>
</feature>
<dbReference type="InterPro" id="IPR002110">
    <property type="entry name" value="Ankyrin_rpt"/>
</dbReference>
<dbReference type="AlphaFoldDB" id="A0A8T2JJF2"/>
<feature type="compositionally biased region" description="Basic and acidic residues" evidence="4">
    <location>
        <begin position="514"/>
        <end position="532"/>
    </location>
</feature>
<feature type="region of interest" description="Disordered" evidence="4">
    <location>
        <begin position="484"/>
        <end position="503"/>
    </location>
</feature>
<comment type="caution">
    <text evidence="5">The sequence shown here is derived from an EMBL/GenBank/DDBJ whole genome shotgun (WGS) entry which is preliminary data.</text>
</comment>
<evidence type="ECO:0000313" key="6">
    <source>
        <dbReference type="Proteomes" id="UP000812440"/>
    </source>
</evidence>
<dbReference type="Pfam" id="PF12796">
    <property type="entry name" value="Ank_2"/>
    <property type="match status" value="1"/>
</dbReference>
<evidence type="ECO:0000256" key="1">
    <source>
        <dbReference type="ARBA" id="ARBA00022737"/>
    </source>
</evidence>
<feature type="region of interest" description="Disordered" evidence="4">
    <location>
        <begin position="514"/>
        <end position="539"/>
    </location>
</feature>
<organism evidence="5 6">
    <name type="scientific">Hymenochirus boettgeri</name>
    <name type="common">Congo dwarf clawed frog</name>
    <dbReference type="NCBI Taxonomy" id="247094"/>
    <lineage>
        <taxon>Eukaryota</taxon>
        <taxon>Metazoa</taxon>
        <taxon>Chordata</taxon>
        <taxon>Craniata</taxon>
        <taxon>Vertebrata</taxon>
        <taxon>Euteleostomi</taxon>
        <taxon>Amphibia</taxon>
        <taxon>Batrachia</taxon>
        <taxon>Anura</taxon>
        <taxon>Pipoidea</taxon>
        <taxon>Pipidae</taxon>
        <taxon>Pipinae</taxon>
        <taxon>Hymenochirus</taxon>
    </lineage>
</organism>
<evidence type="ECO:0000313" key="5">
    <source>
        <dbReference type="EMBL" id="KAG8442616.1"/>
    </source>
</evidence>
<dbReference type="PANTHER" id="PTHR24173">
    <property type="entry name" value="ANKYRIN REPEAT CONTAINING"/>
    <property type="match status" value="1"/>
</dbReference>
<feature type="non-terminal residue" evidence="5">
    <location>
        <position position="1"/>
    </location>
</feature>
<reference evidence="5" key="1">
    <citation type="thesis" date="2020" institute="ProQuest LLC" country="789 East Eisenhower Parkway, Ann Arbor, MI, USA">
        <title>Comparative Genomics and Chromosome Evolution.</title>
        <authorList>
            <person name="Mudd A.B."/>
        </authorList>
    </citation>
    <scope>NUCLEOTIDE SEQUENCE</scope>
    <source>
        <strain evidence="5">Female2</strain>
        <tissue evidence="5">Blood</tissue>
    </source>
</reference>
<dbReference type="SMART" id="SM00248">
    <property type="entry name" value="ANK"/>
    <property type="match status" value="3"/>
</dbReference>
<evidence type="ECO:0000256" key="4">
    <source>
        <dbReference type="SAM" id="MobiDB-lite"/>
    </source>
</evidence>
<protein>
    <recommendedName>
        <fullName evidence="7">Ankyrin repeat domain-containing protein 33B</fullName>
    </recommendedName>
</protein>
<proteinExistence type="predicted"/>
<evidence type="ECO:0000256" key="3">
    <source>
        <dbReference type="PROSITE-ProRule" id="PRU00023"/>
    </source>
</evidence>
<sequence>MIGLESRSFPNVSLQPHQKIRISFLIPIFLLGNASFCTLKNHGLLNQLLAVVPSLEKGIIRSNATQNVDEECEEYDDFSDLPDTRSIASDDSFYPPDIETQGKWLHRGERDDDDDDEVEYEGFDTDSFLSWESRESPEPLTLFRACSTNNIIVLKVLMREGLSEEEVCETDKNNRTGLLVACYQGYVDIVIALAQCPYIDVNWQDNEGNTALITAAQAGHITITNYLLNYYPNLDLERRNVHGFTALMKASMQGRSECVRALMLAGADIQAVDPSKGYTSREWARYTGRYETAYLMQRLLDRPCPEQFSDQFKMEWSKMKELLFKAREPKTCSQRVSDCIKSVFTFNYYNDPEEDGVLDHLVKVTTGLSSPLIAVACRTVCPGSPPHVGKRRYSVPEILRKQRSEQIKASDTTRSKSYEKTFQNSRITVVSKKKDRRSSLQLTVGQNSSTSSTRRTSLLPLHLLRRSSVRPGFIIPKVRISKAPTPTYHPEKRRRSSVNDNIYLQPPKWRYKELKEQRKKAEEEQRRAEEAQKQMQMQR</sequence>
<keyword evidence="1" id="KW-0677">Repeat</keyword>
<keyword evidence="2 3" id="KW-0040">ANK repeat</keyword>
<keyword evidence="6" id="KW-1185">Reference proteome</keyword>
<dbReference type="Gene3D" id="1.25.40.20">
    <property type="entry name" value="Ankyrin repeat-containing domain"/>
    <property type="match status" value="1"/>
</dbReference>
<dbReference type="EMBL" id="JAACNH010000005">
    <property type="protein sequence ID" value="KAG8442616.1"/>
    <property type="molecule type" value="Genomic_DNA"/>
</dbReference>
<feature type="repeat" description="ANK" evidence="3">
    <location>
        <begin position="207"/>
        <end position="239"/>
    </location>
</feature>
<dbReference type="SUPFAM" id="SSF48403">
    <property type="entry name" value="Ankyrin repeat"/>
    <property type="match status" value="1"/>
</dbReference>
<name>A0A8T2JJF2_9PIPI</name>
<evidence type="ECO:0008006" key="7">
    <source>
        <dbReference type="Google" id="ProtNLM"/>
    </source>
</evidence>
<dbReference type="OrthoDB" id="10057496at2759"/>